<dbReference type="InterPro" id="IPR036047">
    <property type="entry name" value="F-box-like_dom_sf"/>
</dbReference>
<dbReference type="PANTHER" id="PTHR31672:SF2">
    <property type="entry name" value="F-BOX DOMAIN-CONTAINING PROTEIN"/>
    <property type="match status" value="1"/>
</dbReference>
<evidence type="ECO:0000313" key="2">
    <source>
        <dbReference type="EMBL" id="KAL3695366.1"/>
    </source>
</evidence>
<evidence type="ECO:0000259" key="1">
    <source>
        <dbReference type="PROSITE" id="PS50181"/>
    </source>
</evidence>
<dbReference type="InterPro" id="IPR006527">
    <property type="entry name" value="F-box-assoc_dom_typ1"/>
</dbReference>
<accession>A0ABD3HZ87</accession>
<gene>
    <name evidence="2" type="ORF">R1sor_009442</name>
</gene>
<name>A0ABD3HZ87_9MARC</name>
<dbReference type="InterPro" id="IPR001810">
    <property type="entry name" value="F-box_dom"/>
</dbReference>
<dbReference type="InterPro" id="IPR011043">
    <property type="entry name" value="Gal_Oxase/kelch_b-propeller"/>
</dbReference>
<organism evidence="2 3">
    <name type="scientific">Riccia sorocarpa</name>
    <dbReference type="NCBI Taxonomy" id="122646"/>
    <lineage>
        <taxon>Eukaryota</taxon>
        <taxon>Viridiplantae</taxon>
        <taxon>Streptophyta</taxon>
        <taxon>Embryophyta</taxon>
        <taxon>Marchantiophyta</taxon>
        <taxon>Marchantiopsida</taxon>
        <taxon>Marchantiidae</taxon>
        <taxon>Marchantiales</taxon>
        <taxon>Ricciaceae</taxon>
        <taxon>Riccia</taxon>
    </lineage>
</organism>
<dbReference type="SUPFAM" id="SSF81383">
    <property type="entry name" value="F-box domain"/>
    <property type="match status" value="1"/>
</dbReference>
<dbReference type="InterPro" id="IPR050796">
    <property type="entry name" value="SCF_F-box_component"/>
</dbReference>
<comment type="caution">
    <text evidence="2">The sequence shown here is derived from an EMBL/GenBank/DDBJ whole genome shotgun (WGS) entry which is preliminary data.</text>
</comment>
<sequence length="389" mass="45380">MELDNKEEIGMEDISSQSMCMGKHLELNKKKETNHDEEEDELSVITLPDEMIEIIISYLKYPYIVKAKELSKEWYSKLSNWEDAEYARFRQMVTSNCNKWPIFFPCAFVDGTISLVGFDRLTGTWLKTFFDLPSLVTTKILNSIVLDSRQEQPVRKITGIDSLICIAVNIRKREIFILNVFTGNWKWLPRRPIIHETPSLVSRIDLFRDGSDHYKVLTMGVWRKYLVCAQLYESRTNSWTTEIPDFPASLFEYCHRKGVYLSGSMYFLADDTKNGFYKIRAYNIEEGTWHSLVIPRPLVWTQHVFSIDNLIVSQDRLIILSVLRLRRPSPNVSPSIRKNTITFFEIDTLTENLSEVWISHPHPSAEKGFFSFLCSKFFLQPGKNPFIVV</sequence>
<proteinExistence type="predicted"/>
<dbReference type="PANTHER" id="PTHR31672">
    <property type="entry name" value="BNACNNG10540D PROTEIN"/>
    <property type="match status" value="1"/>
</dbReference>
<dbReference type="Pfam" id="PF00646">
    <property type="entry name" value="F-box"/>
    <property type="match status" value="1"/>
</dbReference>
<dbReference type="EMBL" id="JBJQOH010000002">
    <property type="protein sequence ID" value="KAL3695366.1"/>
    <property type="molecule type" value="Genomic_DNA"/>
</dbReference>
<evidence type="ECO:0000313" key="3">
    <source>
        <dbReference type="Proteomes" id="UP001633002"/>
    </source>
</evidence>
<dbReference type="SUPFAM" id="SSF50965">
    <property type="entry name" value="Galactose oxidase, central domain"/>
    <property type="match status" value="1"/>
</dbReference>
<reference evidence="2 3" key="1">
    <citation type="submission" date="2024-09" db="EMBL/GenBank/DDBJ databases">
        <title>Chromosome-scale assembly of Riccia sorocarpa.</title>
        <authorList>
            <person name="Paukszto L."/>
        </authorList>
    </citation>
    <scope>NUCLEOTIDE SEQUENCE [LARGE SCALE GENOMIC DNA]</scope>
    <source>
        <strain evidence="2">LP-2024</strain>
        <tissue evidence="2">Aerial parts of the thallus</tissue>
    </source>
</reference>
<dbReference type="Pfam" id="PF07734">
    <property type="entry name" value="FBA_1"/>
    <property type="match status" value="1"/>
</dbReference>
<dbReference type="AlphaFoldDB" id="A0ABD3HZ87"/>
<dbReference type="Proteomes" id="UP001633002">
    <property type="component" value="Unassembled WGS sequence"/>
</dbReference>
<feature type="domain" description="F-box" evidence="1">
    <location>
        <begin position="41"/>
        <end position="89"/>
    </location>
</feature>
<dbReference type="PROSITE" id="PS50181">
    <property type="entry name" value="FBOX"/>
    <property type="match status" value="1"/>
</dbReference>
<keyword evidence="3" id="KW-1185">Reference proteome</keyword>
<protein>
    <recommendedName>
        <fullName evidence="1">F-box domain-containing protein</fullName>
    </recommendedName>
</protein>